<dbReference type="Pfam" id="PF03828">
    <property type="entry name" value="PAP_assoc"/>
    <property type="match status" value="1"/>
</dbReference>
<evidence type="ECO:0000256" key="4">
    <source>
        <dbReference type="ARBA" id="ARBA00022723"/>
    </source>
</evidence>
<dbReference type="SUPFAM" id="SSF81301">
    <property type="entry name" value="Nucleotidyltransferase"/>
    <property type="match status" value="1"/>
</dbReference>
<evidence type="ECO:0000256" key="1">
    <source>
        <dbReference type="ARBA" id="ARBA00001936"/>
    </source>
</evidence>
<dbReference type="InterPro" id="IPR002058">
    <property type="entry name" value="PAP_assoc"/>
</dbReference>
<dbReference type="GO" id="GO:0031123">
    <property type="term" value="P:RNA 3'-end processing"/>
    <property type="evidence" value="ECO:0007669"/>
    <property type="project" value="TreeGrafter"/>
</dbReference>
<evidence type="ECO:0000256" key="2">
    <source>
        <dbReference type="ARBA" id="ARBA00001946"/>
    </source>
</evidence>
<evidence type="ECO:0000313" key="9">
    <source>
        <dbReference type="Proteomes" id="UP001331761"/>
    </source>
</evidence>
<evidence type="ECO:0000256" key="3">
    <source>
        <dbReference type="ARBA" id="ARBA00022679"/>
    </source>
</evidence>
<dbReference type="InterPro" id="IPR043519">
    <property type="entry name" value="NT_sf"/>
</dbReference>
<evidence type="ECO:0000259" key="7">
    <source>
        <dbReference type="Pfam" id="PF22600"/>
    </source>
</evidence>
<accession>A0AAN8G0H4</accession>
<feature type="domain" description="Poly(A) RNA polymerase mitochondrial-like central palm" evidence="7">
    <location>
        <begin position="57"/>
        <end position="202"/>
    </location>
</feature>
<organism evidence="8 9">
    <name type="scientific">Trichostrongylus colubriformis</name>
    <name type="common">Black scour worm</name>
    <dbReference type="NCBI Taxonomy" id="6319"/>
    <lineage>
        <taxon>Eukaryota</taxon>
        <taxon>Metazoa</taxon>
        <taxon>Ecdysozoa</taxon>
        <taxon>Nematoda</taxon>
        <taxon>Chromadorea</taxon>
        <taxon>Rhabditida</taxon>
        <taxon>Rhabditina</taxon>
        <taxon>Rhabditomorpha</taxon>
        <taxon>Strongyloidea</taxon>
        <taxon>Trichostrongylidae</taxon>
        <taxon>Trichostrongylus</taxon>
    </lineage>
</organism>
<comment type="cofactor">
    <cofactor evidence="2">
        <name>Mg(2+)</name>
        <dbReference type="ChEBI" id="CHEBI:18420"/>
    </cofactor>
</comment>
<evidence type="ECO:0000259" key="6">
    <source>
        <dbReference type="Pfam" id="PF03828"/>
    </source>
</evidence>
<dbReference type="PANTHER" id="PTHR12271:SF128">
    <property type="entry name" value="PAP-ASSOCIATED DOMAIN-CONTAINING PROTEIN"/>
    <property type="match status" value="1"/>
</dbReference>
<dbReference type="PANTHER" id="PTHR12271">
    <property type="entry name" value="POLY A POLYMERASE CID PAP -RELATED"/>
    <property type="match status" value="1"/>
</dbReference>
<evidence type="ECO:0000256" key="5">
    <source>
        <dbReference type="ARBA" id="ARBA00022842"/>
    </source>
</evidence>
<keyword evidence="5" id="KW-0460">Magnesium</keyword>
<gene>
    <name evidence="8" type="ORF">GCK32_004509</name>
</gene>
<comment type="cofactor">
    <cofactor evidence="1">
        <name>Mn(2+)</name>
        <dbReference type="ChEBI" id="CHEBI:29035"/>
    </cofactor>
</comment>
<dbReference type="GO" id="GO:0046872">
    <property type="term" value="F:metal ion binding"/>
    <property type="evidence" value="ECO:0007669"/>
    <property type="project" value="UniProtKB-KW"/>
</dbReference>
<dbReference type="AlphaFoldDB" id="A0AAN8G0H4"/>
<keyword evidence="9" id="KW-1185">Reference proteome</keyword>
<dbReference type="Gene3D" id="1.10.1410.10">
    <property type="match status" value="1"/>
</dbReference>
<dbReference type="SUPFAM" id="SSF81631">
    <property type="entry name" value="PAP/OAS1 substrate-binding domain"/>
    <property type="match status" value="1"/>
</dbReference>
<feature type="domain" description="PAP-associated" evidence="6">
    <location>
        <begin position="300"/>
        <end position="357"/>
    </location>
</feature>
<name>A0AAN8G0H4_TRICO</name>
<dbReference type="CDD" id="cd05402">
    <property type="entry name" value="NT_PAP_TUTase"/>
    <property type="match status" value="1"/>
</dbReference>
<dbReference type="GO" id="GO:0050265">
    <property type="term" value="F:RNA uridylyltransferase activity"/>
    <property type="evidence" value="ECO:0007669"/>
    <property type="project" value="TreeGrafter"/>
</dbReference>
<keyword evidence="3" id="KW-0808">Transferase</keyword>
<reference evidence="8 9" key="1">
    <citation type="submission" date="2019-10" db="EMBL/GenBank/DDBJ databases">
        <title>Assembly and Annotation for the nematode Trichostrongylus colubriformis.</title>
        <authorList>
            <person name="Martin J."/>
        </authorList>
    </citation>
    <scope>NUCLEOTIDE SEQUENCE [LARGE SCALE GENOMIC DNA]</scope>
    <source>
        <strain evidence="8">G859</strain>
        <tissue evidence="8">Whole worm</tissue>
    </source>
</reference>
<evidence type="ECO:0000313" key="8">
    <source>
        <dbReference type="EMBL" id="KAK5984125.1"/>
    </source>
</evidence>
<protein>
    <submittedName>
        <fullName evidence="8">PAP/25A associated domain protein</fullName>
    </submittedName>
</protein>
<comment type="caution">
    <text evidence="8">The sequence shown here is derived from an EMBL/GenBank/DDBJ whole genome shotgun (WGS) entry which is preliminary data.</text>
</comment>
<dbReference type="Pfam" id="PF22600">
    <property type="entry name" value="MTPAP-like_central"/>
    <property type="match status" value="1"/>
</dbReference>
<dbReference type="Proteomes" id="UP001331761">
    <property type="component" value="Unassembled WGS sequence"/>
</dbReference>
<keyword evidence="4" id="KW-0479">Metal-binding</keyword>
<dbReference type="Gene3D" id="3.30.460.10">
    <property type="entry name" value="Beta Polymerase, domain 2"/>
    <property type="match status" value="1"/>
</dbReference>
<sequence>MDQTTHEVDEKRTWTKYQSYEHVYKVELNVNAIESAQERFSQLLSRQSANAEDLRRFSQEIHEYYVANRETPRDYERKMSSMREIGEIIRKHKRWKFKLFPCGSTVTSLAAKGCDLDVTIWIPHARKYYANESEAAFDILRNIRHFLLIDKEINYKLESIVYVEAKVPILKIKWKKGLEIDLGCSTEMYVSGIQNSYLIRGFSLWDERFAPLCMFVKEWASQNDVKNPTHGGFNSYAMVLLVVHFLQCAVFPPVLPNLQKLFPEKYARNCDGEIKFPVELDFGDRSFPDDFPVMEKCRLSLAELFILFLDYYSRFDFGHHYICMRDAAVRWRDGRDESPRVSEAIDVFIRDPIDDHNPGRTVRDVEYLQDRMRRTLRLFHTSKDFPTLSHILRNH</sequence>
<dbReference type="GO" id="GO:1990817">
    <property type="term" value="F:poly(A) RNA polymerase activity"/>
    <property type="evidence" value="ECO:0007669"/>
    <property type="project" value="UniProtKB-ARBA"/>
</dbReference>
<dbReference type="EMBL" id="WIXE01003239">
    <property type="protein sequence ID" value="KAK5984125.1"/>
    <property type="molecule type" value="Genomic_DNA"/>
</dbReference>
<proteinExistence type="predicted"/>
<dbReference type="InterPro" id="IPR054708">
    <property type="entry name" value="MTPAP-like_central"/>
</dbReference>